<dbReference type="Pfam" id="PF11149">
    <property type="entry name" value="DUF2924"/>
    <property type="match status" value="1"/>
</dbReference>
<proteinExistence type="predicted"/>
<comment type="caution">
    <text evidence="1">The sequence shown here is derived from an EMBL/GenBank/DDBJ whole genome shotgun (WGS) entry which is preliminary data.</text>
</comment>
<dbReference type="InterPro" id="IPR021322">
    <property type="entry name" value="DUF2924"/>
</dbReference>
<keyword evidence="2" id="KW-1185">Reference proteome</keyword>
<organism evidence="1 2">
    <name type="scientific">Methylobacterium isbiliense</name>
    <dbReference type="NCBI Taxonomy" id="315478"/>
    <lineage>
        <taxon>Bacteria</taxon>
        <taxon>Pseudomonadati</taxon>
        <taxon>Pseudomonadota</taxon>
        <taxon>Alphaproteobacteria</taxon>
        <taxon>Hyphomicrobiales</taxon>
        <taxon>Methylobacteriaceae</taxon>
        <taxon>Methylobacterium</taxon>
    </lineage>
</organism>
<gene>
    <name evidence="1" type="ORF">GMJLKIPL_6131</name>
</gene>
<reference evidence="1" key="2">
    <citation type="submission" date="2021-08" db="EMBL/GenBank/DDBJ databases">
        <authorList>
            <person name="Tani A."/>
            <person name="Ola A."/>
            <person name="Ogura Y."/>
            <person name="Katsura K."/>
            <person name="Hayashi T."/>
        </authorList>
    </citation>
    <scope>NUCLEOTIDE SEQUENCE</scope>
    <source>
        <strain evidence="1">DSM 17168</strain>
    </source>
</reference>
<sequence>MTETRPDPVDALRAEVAALSAADLHVLRGRWRKLFRKPAPEHLSRGLLARILAYRLQADALGDLSREQVRQLDAIARGLRPRRLGPSAPVPSVSQPRGLKLGAVLVREHEGRLHQVTVVAEGFVWEGRSYRSLSEVARAITGTTWSGPRFFGLTHAPSTRAEVA</sequence>
<dbReference type="EMBL" id="BPQQ01000105">
    <property type="protein sequence ID" value="GJE04170.1"/>
    <property type="molecule type" value="Genomic_DNA"/>
</dbReference>
<evidence type="ECO:0008006" key="3">
    <source>
        <dbReference type="Google" id="ProtNLM"/>
    </source>
</evidence>
<evidence type="ECO:0000313" key="1">
    <source>
        <dbReference type="EMBL" id="GJE04170.1"/>
    </source>
</evidence>
<reference evidence="1" key="1">
    <citation type="journal article" date="2021" name="Front. Microbiol.">
        <title>Comprehensive Comparative Genomics and Phenotyping of Methylobacterium Species.</title>
        <authorList>
            <person name="Alessa O."/>
            <person name="Ogura Y."/>
            <person name="Fujitani Y."/>
            <person name="Takami H."/>
            <person name="Hayashi T."/>
            <person name="Sahin N."/>
            <person name="Tani A."/>
        </authorList>
    </citation>
    <scope>NUCLEOTIDE SEQUENCE</scope>
    <source>
        <strain evidence="1">DSM 17168</strain>
    </source>
</reference>
<dbReference type="Proteomes" id="UP001055153">
    <property type="component" value="Unassembled WGS sequence"/>
</dbReference>
<dbReference type="RefSeq" id="WP_238241539.1">
    <property type="nucleotide sequence ID" value="NZ_BPQQ01000105.1"/>
</dbReference>
<name>A0ABQ4SLZ0_9HYPH</name>
<accession>A0ABQ4SLZ0</accession>
<protein>
    <recommendedName>
        <fullName evidence="3">DUF2924 domain-containing protein</fullName>
    </recommendedName>
</protein>
<evidence type="ECO:0000313" key="2">
    <source>
        <dbReference type="Proteomes" id="UP001055153"/>
    </source>
</evidence>